<reference evidence="2 3" key="1">
    <citation type="submission" date="2020-06" db="EMBL/GenBank/DDBJ databases">
        <title>Actinomadura xiongansis sp. nov., isolated from soil of Baiyangdian.</title>
        <authorList>
            <person name="Zhang X."/>
        </authorList>
    </citation>
    <scope>NUCLEOTIDE SEQUENCE [LARGE SCALE GENOMIC DNA]</scope>
    <source>
        <strain evidence="2 3">HBUM206468</strain>
    </source>
</reference>
<evidence type="ECO:0000256" key="1">
    <source>
        <dbReference type="SAM" id="Phobius"/>
    </source>
</evidence>
<dbReference type="EMBL" id="JABVEC010000019">
    <property type="protein sequence ID" value="MBC6468562.1"/>
    <property type="molecule type" value="Genomic_DNA"/>
</dbReference>
<comment type="caution">
    <text evidence="2">The sequence shown here is derived from an EMBL/GenBank/DDBJ whole genome shotgun (WGS) entry which is preliminary data.</text>
</comment>
<dbReference type="PANTHER" id="PTHR42910:SF1">
    <property type="entry name" value="MAJOR FACILITATOR SUPERFAMILY (MFS) PROFILE DOMAIN-CONTAINING PROTEIN"/>
    <property type="match status" value="1"/>
</dbReference>
<keyword evidence="3" id="KW-1185">Reference proteome</keyword>
<evidence type="ECO:0008006" key="4">
    <source>
        <dbReference type="Google" id="ProtNLM"/>
    </source>
</evidence>
<keyword evidence="1" id="KW-1133">Transmembrane helix</keyword>
<dbReference type="Proteomes" id="UP000805614">
    <property type="component" value="Unassembled WGS sequence"/>
</dbReference>
<name>A0ABR7LUN7_9ACTN</name>
<protein>
    <recommendedName>
        <fullName evidence="4">MFS transporter</fullName>
    </recommendedName>
</protein>
<organism evidence="2 3">
    <name type="scientific">Actinomadura alba</name>
    <dbReference type="NCBI Taxonomy" id="406431"/>
    <lineage>
        <taxon>Bacteria</taxon>
        <taxon>Bacillati</taxon>
        <taxon>Actinomycetota</taxon>
        <taxon>Actinomycetes</taxon>
        <taxon>Streptosporangiales</taxon>
        <taxon>Thermomonosporaceae</taxon>
        <taxon>Actinomadura</taxon>
    </lineage>
</organism>
<feature type="transmembrane region" description="Helical" evidence="1">
    <location>
        <begin position="55"/>
        <end position="74"/>
    </location>
</feature>
<dbReference type="RefSeq" id="WP_187245603.1">
    <property type="nucleotide sequence ID" value="NZ_BAAAOK010000014.1"/>
</dbReference>
<keyword evidence="1" id="KW-0472">Membrane</keyword>
<dbReference type="SUPFAM" id="SSF103473">
    <property type="entry name" value="MFS general substrate transporter"/>
    <property type="match status" value="1"/>
</dbReference>
<gene>
    <name evidence="2" type="ORF">HKK74_24140</name>
</gene>
<accession>A0ABR7LUN7</accession>
<proteinExistence type="predicted"/>
<keyword evidence="1" id="KW-0812">Transmembrane</keyword>
<evidence type="ECO:0000313" key="2">
    <source>
        <dbReference type="EMBL" id="MBC6468562.1"/>
    </source>
</evidence>
<dbReference type="PANTHER" id="PTHR42910">
    <property type="entry name" value="TRANSPORTER SCO4007-RELATED"/>
    <property type="match status" value="1"/>
</dbReference>
<feature type="transmembrane region" description="Helical" evidence="1">
    <location>
        <begin position="28"/>
        <end position="49"/>
    </location>
</feature>
<sequence length="84" mass="8554">MDVAISGTHLLNLSVVYRLVEGGRARIASVYMTCYTLGGVVGSAAGTAAYRLGGWRAVSLAGAAFMATGLAVWARDARAGFDGG</sequence>
<dbReference type="InterPro" id="IPR036259">
    <property type="entry name" value="MFS_trans_sf"/>
</dbReference>
<evidence type="ECO:0000313" key="3">
    <source>
        <dbReference type="Proteomes" id="UP000805614"/>
    </source>
</evidence>